<dbReference type="RefSeq" id="WP_049952806.1">
    <property type="nucleotide sequence ID" value="NZ_CP007055.1"/>
</dbReference>
<dbReference type="PANTHER" id="PTHR39420:SF1">
    <property type="entry name" value="HYDROLASE"/>
    <property type="match status" value="1"/>
</dbReference>
<dbReference type="AlphaFoldDB" id="W0JQK7"/>
<reference evidence="1 2" key="1">
    <citation type="submission" date="2014-01" db="EMBL/GenBank/DDBJ databases">
        <authorList>
            <consortium name="DOE Joint Genome Institute"/>
            <person name="Anderson I."/>
            <person name="Huntemann M."/>
            <person name="Han J."/>
            <person name="Chen A."/>
            <person name="Kyrpides N."/>
            <person name="Mavromatis K."/>
            <person name="Markowitz V."/>
            <person name="Palaniappan K."/>
            <person name="Ivanova N."/>
            <person name="Schaumberg A."/>
            <person name="Pati A."/>
            <person name="Liolios K."/>
            <person name="Nordberg H.P."/>
            <person name="Cantor M.N."/>
            <person name="Hua S.X."/>
            <person name="Woyke T."/>
        </authorList>
    </citation>
    <scope>NUCLEOTIDE SEQUENCE [LARGE SCALE GENOMIC DNA]</scope>
    <source>
        <strain evidence="1 2">XH-48</strain>
    </source>
</reference>
<dbReference type="PANTHER" id="PTHR39420">
    <property type="match status" value="1"/>
</dbReference>
<dbReference type="eggNOG" id="arCOG04607">
    <property type="taxonomic scope" value="Archaea"/>
</dbReference>
<dbReference type="NCBIfam" id="TIGR03883">
    <property type="entry name" value="DUF2342_F420"/>
    <property type="match status" value="1"/>
</dbReference>
<dbReference type="Proteomes" id="UP000019024">
    <property type="component" value="Chromosome"/>
</dbReference>
<dbReference type="HOGENOM" id="CLU_059556_0_0_2"/>
<dbReference type="SUPFAM" id="SSF55486">
    <property type="entry name" value="Metalloproteases ('zincins'), catalytic domain"/>
    <property type="match status" value="1"/>
</dbReference>
<evidence type="ECO:0000313" key="1">
    <source>
        <dbReference type="EMBL" id="AHF99566.1"/>
    </source>
</evidence>
<dbReference type="Gene3D" id="1.20.150.30">
    <property type="entry name" value="Zincin-like metallopeptidase, N-terminal domain"/>
    <property type="match status" value="1"/>
</dbReference>
<dbReference type="GeneID" id="25145353"/>
<name>W0JQK7_9EURY</name>
<keyword evidence="2" id="KW-1185">Reference proteome</keyword>
<dbReference type="PATRIC" id="fig|797299.3.peg.1611"/>
<dbReference type="OrthoDB" id="339796at2157"/>
<dbReference type="EMBL" id="CP007055">
    <property type="protein sequence ID" value="AHF99566.1"/>
    <property type="molecule type" value="Genomic_DNA"/>
</dbReference>
<proteinExistence type="predicted"/>
<evidence type="ECO:0008006" key="3">
    <source>
        <dbReference type="Google" id="ProtNLM"/>
    </source>
</evidence>
<dbReference type="InterPro" id="IPR022454">
    <property type="entry name" value="CHP03883_F420-assoc"/>
</dbReference>
<dbReference type="Pfam" id="PF10103">
    <property type="entry name" value="Zincin_2"/>
    <property type="match status" value="2"/>
</dbReference>
<dbReference type="NCBIfam" id="TIGR03624">
    <property type="entry name" value="putative hydrolase"/>
    <property type="match status" value="2"/>
</dbReference>
<organism evidence="1 2">
    <name type="scientific">Halostagnicola larsenii XH-48</name>
    <dbReference type="NCBI Taxonomy" id="797299"/>
    <lineage>
        <taxon>Archaea</taxon>
        <taxon>Methanobacteriati</taxon>
        <taxon>Methanobacteriota</taxon>
        <taxon>Stenosarchaea group</taxon>
        <taxon>Halobacteria</taxon>
        <taxon>Halobacteriales</taxon>
        <taxon>Natrialbaceae</taxon>
        <taxon>Halostagnicola</taxon>
    </lineage>
</organism>
<sequence length="318" mass="35919">MNLYRSARAVAGASGDDAVDWRSAAEAAKAATDAGSLDLAPGEREAYARDVREARAGIRDVSGAAFDVPDTIEIQNRHHWIDANVATFERVMAPVENHTEVFPGVARTINTGTMTVLLSFLGRNVLGQYDPLLLADRPADDHALYFVRPNILNAAAALEVDPNRFRRWIAFHEVTHAAEFGAAPWLSDHLESRMEQGIDALADGNFDRATFRELDAAMTVVEGYAELLMDHAFDDEYEDLRRKLDARRQGRGPLQQLFRRLLGLGLKQRQYERGKNFFEHVVRIRDLETASRVWEQPETLPSHDELDSPETWVRRIER</sequence>
<dbReference type="KEGG" id="hlr:HALLA_12980"/>
<gene>
    <name evidence="1" type="ORF">HALLA_12980</name>
</gene>
<evidence type="ECO:0000313" key="2">
    <source>
        <dbReference type="Proteomes" id="UP000019024"/>
    </source>
</evidence>
<dbReference type="InterPro" id="IPR042271">
    <property type="entry name" value="Zinicin_2_N"/>
</dbReference>
<dbReference type="InterPro" id="IPR018766">
    <property type="entry name" value="Zinicin_2"/>
</dbReference>
<protein>
    <recommendedName>
        <fullName evidence="3">Coenzyme F420 biosynthesis-associated protein</fullName>
    </recommendedName>
</protein>
<dbReference type="STRING" id="797299.HALLA_12980"/>
<accession>W0JQK7</accession>